<proteinExistence type="inferred from homology"/>
<dbReference type="SMR" id="E8T340"/>
<keyword evidence="5" id="KW-0456">Lyase</keyword>
<dbReference type="AlphaFoldDB" id="E8T340"/>
<dbReference type="RefSeq" id="WP_013536831.1">
    <property type="nucleotide sequence ID" value="NC_014926.1"/>
</dbReference>
<feature type="binding site" evidence="7">
    <location>
        <position position="45"/>
    </location>
    <ligand>
        <name>Zn(2+)</name>
        <dbReference type="ChEBI" id="CHEBI:29105"/>
    </ligand>
</feature>
<dbReference type="GO" id="GO:0008270">
    <property type="term" value="F:zinc ion binding"/>
    <property type="evidence" value="ECO:0007669"/>
    <property type="project" value="InterPro"/>
</dbReference>
<accession>E8T340</accession>
<evidence type="ECO:0000313" key="9">
    <source>
        <dbReference type="Proteomes" id="UP000006362"/>
    </source>
</evidence>
<dbReference type="eggNOG" id="COG0288">
    <property type="taxonomic scope" value="Bacteria"/>
</dbReference>
<feature type="binding site" evidence="7">
    <location>
        <position position="97"/>
    </location>
    <ligand>
        <name>Zn(2+)</name>
        <dbReference type="ChEBI" id="CHEBI:29105"/>
    </ligand>
</feature>
<dbReference type="OrthoDB" id="9792260at2"/>
<evidence type="ECO:0000256" key="7">
    <source>
        <dbReference type="PIRSR" id="PIRSR601765-1"/>
    </source>
</evidence>
<dbReference type="PANTHER" id="PTHR11002:SF76">
    <property type="entry name" value="CARBONIC ANHYDRASE"/>
    <property type="match status" value="1"/>
</dbReference>
<sequence length="222" mass="25271">MKRKTPEEVVREIFFDNEKFARAKGREFFEAHIEAQSPVITLVTCSDSRVHPTVFSEKLIDRVFVIRNIGNQIESSAGSVDYGVIHLQTPVLLILGHVNCGAVKAFLKGYADESPFIRNELNHLCIPVSPFKGEGNFEVAWREAVESNVHWQVRVALERYGLLIRRNRLAVIGAIYDFANYYGRGFGRIVVVNVNGIREREALLKHRALSLLPEELRREVVV</sequence>
<comment type="cofactor">
    <cofactor evidence="7">
        <name>Zn(2+)</name>
        <dbReference type="ChEBI" id="CHEBI:29105"/>
    </cofactor>
    <text evidence="7">Binds 1 zinc ion per subunit.</text>
</comment>
<dbReference type="EMBL" id="CP002444">
    <property type="protein sequence ID" value="ADU96045.1"/>
    <property type="molecule type" value="Genomic_DNA"/>
</dbReference>
<reference evidence="8" key="1">
    <citation type="submission" date="2011-01" db="EMBL/GenBank/DDBJ databases">
        <title>Complete sequence of chromosome of Thermovibrio ammonificans HB-1.</title>
        <authorList>
            <consortium name="US DOE Joint Genome Institute"/>
            <person name="Lucas S."/>
            <person name="Copeland A."/>
            <person name="Lapidus A."/>
            <person name="Cheng J.-F."/>
            <person name="Goodwin L."/>
            <person name="Pitluck S."/>
            <person name="Davenport K."/>
            <person name="Detter J.C."/>
            <person name="Han C."/>
            <person name="Tapia R."/>
            <person name="Land M."/>
            <person name="Hauser L."/>
            <person name="Kyrpides N."/>
            <person name="Ivanova N."/>
            <person name="Ovchinnikova G."/>
            <person name="Vetriani C."/>
            <person name="Woyke T."/>
        </authorList>
    </citation>
    <scope>NUCLEOTIDE SEQUENCE [LARGE SCALE GENOMIC DNA]</scope>
    <source>
        <strain evidence="8">HB-1</strain>
    </source>
</reference>
<comment type="catalytic activity">
    <reaction evidence="6">
        <text>hydrogencarbonate + H(+) = CO2 + H2O</text>
        <dbReference type="Rhea" id="RHEA:10748"/>
        <dbReference type="ChEBI" id="CHEBI:15377"/>
        <dbReference type="ChEBI" id="CHEBI:15378"/>
        <dbReference type="ChEBI" id="CHEBI:16526"/>
        <dbReference type="ChEBI" id="CHEBI:17544"/>
        <dbReference type="EC" id="4.2.1.1"/>
    </reaction>
</comment>
<dbReference type="GO" id="GO:0004089">
    <property type="term" value="F:carbonate dehydratase activity"/>
    <property type="evidence" value="ECO:0007669"/>
    <property type="project" value="UniProtKB-EC"/>
</dbReference>
<dbReference type="InterPro" id="IPR015892">
    <property type="entry name" value="Carbonic_anhydrase_CS"/>
</dbReference>
<dbReference type="SMART" id="SM00947">
    <property type="entry name" value="Pro_CA"/>
    <property type="match status" value="1"/>
</dbReference>
<dbReference type="Gene3D" id="3.40.1050.10">
    <property type="entry name" value="Carbonic anhydrase"/>
    <property type="match status" value="1"/>
</dbReference>
<keyword evidence="3 7" id="KW-0479">Metal-binding</keyword>
<dbReference type="SUPFAM" id="SSF53056">
    <property type="entry name" value="beta-carbonic anhydrase, cab"/>
    <property type="match status" value="1"/>
</dbReference>
<evidence type="ECO:0000256" key="6">
    <source>
        <dbReference type="ARBA" id="ARBA00048348"/>
    </source>
</evidence>
<evidence type="ECO:0000256" key="5">
    <source>
        <dbReference type="ARBA" id="ARBA00023239"/>
    </source>
</evidence>
<feature type="binding site" evidence="7">
    <location>
        <position position="100"/>
    </location>
    <ligand>
        <name>Zn(2+)</name>
        <dbReference type="ChEBI" id="CHEBI:29105"/>
    </ligand>
</feature>
<dbReference type="InterPro" id="IPR036874">
    <property type="entry name" value="Carbonic_anhydrase_sf"/>
</dbReference>
<evidence type="ECO:0000313" key="8">
    <source>
        <dbReference type="EMBL" id="ADU96045.1"/>
    </source>
</evidence>
<protein>
    <recommendedName>
        <fullName evidence="2">carbonic anhydrase</fullName>
        <ecNumber evidence="2">4.2.1.1</ecNumber>
    </recommendedName>
</protein>
<dbReference type="Proteomes" id="UP000006362">
    <property type="component" value="Chromosome"/>
</dbReference>
<keyword evidence="9" id="KW-1185">Reference proteome</keyword>
<evidence type="ECO:0000256" key="2">
    <source>
        <dbReference type="ARBA" id="ARBA00012925"/>
    </source>
</evidence>
<dbReference type="GO" id="GO:0015976">
    <property type="term" value="P:carbon utilization"/>
    <property type="evidence" value="ECO:0007669"/>
    <property type="project" value="InterPro"/>
</dbReference>
<dbReference type="HOGENOM" id="CLU_053879_6_0_0"/>
<feature type="binding site" evidence="7">
    <location>
        <position position="47"/>
    </location>
    <ligand>
        <name>Zn(2+)</name>
        <dbReference type="ChEBI" id="CHEBI:29105"/>
    </ligand>
</feature>
<dbReference type="Pfam" id="PF00484">
    <property type="entry name" value="Pro_CA"/>
    <property type="match status" value="1"/>
</dbReference>
<gene>
    <name evidence="8" type="ordered locus">Theam_0071</name>
</gene>
<dbReference type="InterPro" id="IPR001765">
    <property type="entry name" value="Carbonic_anhydrase"/>
</dbReference>
<dbReference type="PANTHER" id="PTHR11002">
    <property type="entry name" value="CARBONIC ANHYDRASE"/>
    <property type="match status" value="1"/>
</dbReference>
<evidence type="ECO:0000256" key="4">
    <source>
        <dbReference type="ARBA" id="ARBA00022833"/>
    </source>
</evidence>
<dbReference type="EC" id="4.2.1.1" evidence="2"/>
<name>E8T340_THEA1</name>
<evidence type="ECO:0000256" key="1">
    <source>
        <dbReference type="ARBA" id="ARBA00006217"/>
    </source>
</evidence>
<dbReference type="STRING" id="648996.Theam_0071"/>
<dbReference type="PROSITE" id="PS00704">
    <property type="entry name" value="PROK_CO2_ANHYDRASE_1"/>
    <property type="match status" value="1"/>
</dbReference>
<comment type="similarity">
    <text evidence="1">Belongs to the beta-class carbonic anhydrase family.</text>
</comment>
<organism evidence="8 9">
    <name type="scientific">Thermovibrio ammonificans (strain DSM 15698 / JCM 12110 / HB-1)</name>
    <dbReference type="NCBI Taxonomy" id="648996"/>
    <lineage>
        <taxon>Bacteria</taxon>
        <taxon>Pseudomonadati</taxon>
        <taxon>Aquificota</taxon>
        <taxon>Aquificia</taxon>
        <taxon>Desulfurobacteriales</taxon>
        <taxon>Desulfurobacteriaceae</taxon>
        <taxon>Thermovibrio</taxon>
    </lineage>
</organism>
<keyword evidence="4 7" id="KW-0862">Zinc</keyword>
<dbReference type="KEGG" id="tam:Theam_0071"/>
<evidence type="ECO:0000256" key="3">
    <source>
        <dbReference type="ARBA" id="ARBA00022723"/>
    </source>
</evidence>